<evidence type="ECO:0000313" key="4">
    <source>
        <dbReference type="Proteomes" id="UP001319827"/>
    </source>
</evidence>
<proteinExistence type="predicted"/>
<dbReference type="SUPFAM" id="SSF51735">
    <property type="entry name" value="NAD(P)-binding Rossmann-fold domains"/>
    <property type="match status" value="1"/>
</dbReference>
<dbReference type="PRINTS" id="PR01713">
    <property type="entry name" value="NUCEPIMERASE"/>
</dbReference>
<evidence type="ECO:0000256" key="1">
    <source>
        <dbReference type="ARBA" id="ARBA00023027"/>
    </source>
</evidence>
<dbReference type="RefSeq" id="WP_225911634.1">
    <property type="nucleotide sequence ID" value="NZ_AP024355.1"/>
</dbReference>
<reference evidence="3 4" key="1">
    <citation type="journal article" date="2016" name="C (Basel)">
        <title>Selective Growth of and Electricity Production by Marine Exoelectrogenic Bacteria in Self-Aggregated Hydrogel of Microbially Reduced Graphene Oxide.</title>
        <authorList>
            <person name="Yoshida N."/>
            <person name="Goto Y."/>
            <person name="Miyata Y."/>
        </authorList>
    </citation>
    <scope>NUCLEOTIDE SEQUENCE [LARGE SCALE GENOMIC DNA]</scope>
    <source>
        <strain evidence="3 4">NIT-T3</strain>
    </source>
</reference>
<dbReference type="InterPro" id="IPR036291">
    <property type="entry name" value="NAD(P)-bd_dom_sf"/>
</dbReference>
<dbReference type="InterPro" id="IPR016040">
    <property type="entry name" value="NAD(P)-bd_dom"/>
</dbReference>
<evidence type="ECO:0000259" key="2">
    <source>
        <dbReference type="Pfam" id="PF16363"/>
    </source>
</evidence>
<dbReference type="Pfam" id="PF16363">
    <property type="entry name" value="GDP_Man_Dehyd"/>
    <property type="match status" value="1"/>
</dbReference>
<evidence type="ECO:0000313" key="3">
    <source>
        <dbReference type="EMBL" id="BCR04089.1"/>
    </source>
</evidence>
<name>A0ABM8HQK5_9BACT</name>
<feature type="domain" description="NAD(P)-binding" evidence="2">
    <location>
        <begin position="12"/>
        <end position="323"/>
    </location>
</feature>
<keyword evidence="1" id="KW-0520">NAD</keyword>
<protein>
    <submittedName>
        <fullName evidence="3">Epimerase</fullName>
    </submittedName>
</protein>
<reference evidence="3 4" key="2">
    <citation type="journal article" date="2021" name="Int. J. Syst. Evol. Microbiol.">
        <title>Isolation and Polyphasic Characterization of Desulfuromonas versatilis sp. Nov., an Electrogenic Bacteria Capable of Versatile Metabolism Isolated from a Graphene Oxide-Reducing Enrichment Culture.</title>
        <authorList>
            <person name="Xie L."/>
            <person name="Yoshida N."/>
            <person name="Ishii S."/>
            <person name="Meng L."/>
        </authorList>
    </citation>
    <scope>NUCLEOTIDE SEQUENCE [LARGE SCALE GENOMIC DNA]</scope>
    <source>
        <strain evidence="3 4">NIT-T3</strain>
    </source>
</reference>
<dbReference type="Proteomes" id="UP001319827">
    <property type="component" value="Chromosome"/>
</dbReference>
<dbReference type="Gene3D" id="3.40.50.720">
    <property type="entry name" value="NAD(P)-binding Rossmann-like Domain"/>
    <property type="match status" value="1"/>
</dbReference>
<organism evidence="3 4">
    <name type="scientific">Desulfuromonas versatilis</name>
    <dbReference type="NCBI Taxonomy" id="2802975"/>
    <lineage>
        <taxon>Bacteria</taxon>
        <taxon>Pseudomonadati</taxon>
        <taxon>Thermodesulfobacteriota</taxon>
        <taxon>Desulfuromonadia</taxon>
        <taxon>Desulfuromonadales</taxon>
        <taxon>Desulfuromonadaceae</taxon>
        <taxon>Desulfuromonas</taxon>
    </lineage>
</organism>
<sequence length="334" mass="36462">MSGPKAEITSVLVTGGAGFIGSHLCQELLRLGRRVVILDNLNEFYASSLKLANLAAVRASAAAGRLAVLKGDIRSAADLERAFRALGDPQQGAVVHLAAMAGVRPSIEQPQLYHDVNIGGTLQVLEACRRFGVMRLVFASSSSVYGNNEKVPFAESDAVDYPISPYAATKKAGELLCHNYHHLYDISVACLRFFTVYGPRQRPDLAIHKFARLMRAGKPIPFFGDGTTRRDYTYITDTLQGVTGALEWLSGQSRPGYEIFNLGESRTVDLSTLVRLLGEALGCRPALERLPMQPGDVERTFADISKARATLGYDPQVAIEEGIGRFVDWFRNQG</sequence>
<dbReference type="EMBL" id="AP024355">
    <property type="protein sequence ID" value="BCR04089.1"/>
    <property type="molecule type" value="Genomic_DNA"/>
</dbReference>
<keyword evidence="4" id="KW-1185">Reference proteome</keyword>
<accession>A0ABM8HQK5</accession>
<dbReference type="PANTHER" id="PTHR43574">
    <property type="entry name" value="EPIMERASE-RELATED"/>
    <property type="match status" value="1"/>
</dbReference>
<gene>
    <name evidence="3" type="ORF">DESUT3_11580</name>
</gene>
<dbReference type="Gene3D" id="3.90.25.10">
    <property type="entry name" value="UDP-galactose 4-epimerase, domain 1"/>
    <property type="match status" value="1"/>
</dbReference>